<reference evidence="2 3" key="1">
    <citation type="journal article" date="2022" name="Cell">
        <title>Repeat-based holocentromeres influence genome architecture and karyotype evolution.</title>
        <authorList>
            <person name="Hofstatter P.G."/>
            <person name="Thangavel G."/>
            <person name="Lux T."/>
            <person name="Neumann P."/>
            <person name="Vondrak T."/>
            <person name="Novak P."/>
            <person name="Zhang M."/>
            <person name="Costa L."/>
            <person name="Castellani M."/>
            <person name="Scott A."/>
            <person name="Toegelov H."/>
            <person name="Fuchs J."/>
            <person name="Mata-Sucre Y."/>
            <person name="Dias Y."/>
            <person name="Vanzela A.L.L."/>
            <person name="Huettel B."/>
            <person name="Almeida C.C.S."/>
            <person name="Simkova H."/>
            <person name="Souza G."/>
            <person name="Pedrosa-Harand A."/>
            <person name="Macas J."/>
            <person name="Mayer K.F.X."/>
            <person name="Houben A."/>
            <person name="Marques A."/>
        </authorList>
    </citation>
    <scope>NUCLEOTIDE SEQUENCE [LARGE SCALE GENOMIC DNA]</scope>
    <source>
        <strain evidence="2">RhyTen1mFocal</strain>
    </source>
</reference>
<dbReference type="AlphaFoldDB" id="A0AAD5ZNL9"/>
<protein>
    <submittedName>
        <fullName evidence="2">Uncharacterized protein</fullName>
    </submittedName>
</protein>
<name>A0AAD5ZNL9_9POAL</name>
<evidence type="ECO:0000313" key="3">
    <source>
        <dbReference type="Proteomes" id="UP001210211"/>
    </source>
</evidence>
<dbReference type="SUPFAM" id="SSF53756">
    <property type="entry name" value="UDP-Glycosyltransferase/glycogen phosphorylase"/>
    <property type="match status" value="1"/>
</dbReference>
<dbReference type="Proteomes" id="UP001210211">
    <property type="component" value="Unassembled WGS sequence"/>
</dbReference>
<dbReference type="PANTHER" id="PTHR48045">
    <property type="entry name" value="UDP-GLYCOSYLTRANSFERASE 72B1"/>
    <property type="match status" value="1"/>
</dbReference>
<keyword evidence="3" id="KW-1185">Reference proteome</keyword>
<feature type="region of interest" description="Disordered" evidence="1">
    <location>
        <begin position="223"/>
        <end position="246"/>
    </location>
</feature>
<evidence type="ECO:0000313" key="2">
    <source>
        <dbReference type="EMBL" id="KAJ3701115.1"/>
    </source>
</evidence>
<evidence type="ECO:0000256" key="1">
    <source>
        <dbReference type="SAM" id="MobiDB-lite"/>
    </source>
</evidence>
<feature type="region of interest" description="Disordered" evidence="1">
    <location>
        <begin position="303"/>
        <end position="327"/>
    </location>
</feature>
<dbReference type="FunFam" id="3.40.50.2000:FF:000054">
    <property type="entry name" value="Glycosyltransferase"/>
    <property type="match status" value="1"/>
</dbReference>
<organism evidence="2 3">
    <name type="scientific">Rhynchospora tenuis</name>
    <dbReference type="NCBI Taxonomy" id="198213"/>
    <lineage>
        <taxon>Eukaryota</taxon>
        <taxon>Viridiplantae</taxon>
        <taxon>Streptophyta</taxon>
        <taxon>Embryophyta</taxon>
        <taxon>Tracheophyta</taxon>
        <taxon>Spermatophyta</taxon>
        <taxon>Magnoliopsida</taxon>
        <taxon>Liliopsida</taxon>
        <taxon>Poales</taxon>
        <taxon>Cyperaceae</taxon>
        <taxon>Cyperoideae</taxon>
        <taxon>Rhynchosporeae</taxon>
        <taxon>Rhynchospora</taxon>
    </lineage>
</organism>
<dbReference type="Gene3D" id="3.40.50.2000">
    <property type="entry name" value="Glycogen Phosphorylase B"/>
    <property type="match status" value="1"/>
</dbReference>
<sequence>MGHLIPLAELAKLLVSKHGFTVTLMTSPSSTASKTQQAFLSSLPSSISPLYLPTVSLSDLLLSAAPETRMSEEAVRLIPAITSELKELKTRHNVMGFVADLFRAGTFDAARDAGLRSYLFFPTNLLTLSLMLHLPEIDANLKCEFKELAEPVQLPGCVPIPGSEILLPLQDRSNECYKWMVHHSKKYREADAILVNSFDEIEPDAAKILCQPEPDRPPVYLIGPLIQTGSTENKAGTAERIEESRKKKLKEEKEKEKWRKEIQDMQMRDRLEKAKREEERRNAARCMAEIEKQEADAAFWNEAAHMADNAGASNQHDNENEEDEPWWDEILQYVKSQDL</sequence>
<dbReference type="PANTHER" id="PTHR48045:SF11">
    <property type="entry name" value="UDP-GLYCOSYLTRANSFERASE 72B1"/>
    <property type="match status" value="1"/>
</dbReference>
<feature type="compositionally biased region" description="Basic and acidic residues" evidence="1">
    <location>
        <begin position="237"/>
        <end position="246"/>
    </location>
</feature>
<gene>
    <name evidence="2" type="ORF">LUZ61_004820</name>
</gene>
<dbReference type="EMBL" id="JAMRDG010000001">
    <property type="protein sequence ID" value="KAJ3701115.1"/>
    <property type="molecule type" value="Genomic_DNA"/>
</dbReference>
<accession>A0AAD5ZNL9</accession>
<comment type="caution">
    <text evidence="2">The sequence shown here is derived from an EMBL/GenBank/DDBJ whole genome shotgun (WGS) entry which is preliminary data.</text>
</comment>
<proteinExistence type="predicted"/>